<feature type="transmembrane region" description="Helical" evidence="8">
    <location>
        <begin position="110"/>
        <end position="133"/>
    </location>
</feature>
<dbReference type="InterPro" id="IPR000917">
    <property type="entry name" value="Sulfatase_N"/>
</dbReference>
<dbReference type="Gene3D" id="3.40.720.10">
    <property type="entry name" value="Alkaline Phosphatase, subunit A"/>
    <property type="match status" value="1"/>
</dbReference>
<dbReference type="EMBL" id="CP114029">
    <property type="protein sequence ID" value="WAP69378.1"/>
    <property type="molecule type" value="Genomic_DNA"/>
</dbReference>
<feature type="transmembrane region" description="Helical" evidence="8">
    <location>
        <begin position="145"/>
        <end position="166"/>
    </location>
</feature>
<organism evidence="11 12">
    <name type="scientific">Jiella pelagia</name>
    <dbReference type="NCBI Taxonomy" id="2986949"/>
    <lineage>
        <taxon>Bacteria</taxon>
        <taxon>Pseudomonadati</taxon>
        <taxon>Pseudomonadota</taxon>
        <taxon>Alphaproteobacteria</taxon>
        <taxon>Hyphomicrobiales</taxon>
        <taxon>Aurantimonadaceae</taxon>
        <taxon>Jiella</taxon>
    </lineage>
</organism>
<evidence type="ECO:0000256" key="6">
    <source>
        <dbReference type="ARBA" id="ARBA00022989"/>
    </source>
</evidence>
<dbReference type="RefSeq" id="WP_268881818.1">
    <property type="nucleotide sequence ID" value="NZ_CP114029.1"/>
</dbReference>
<dbReference type="Proteomes" id="UP001164020">
    <property type="component" value="Chromosome"/>
</dbReference>
<dbReference type="GO" id="GO:0016740">
    <property type="term" value="F:transferase activity"/>
    <property type="evidence" value="ECO:0007669"/>
    <property type="project" value="UniProtKB-KW"/>
</dbReference>
<comment type="subcellular location">
    <subcellularLocation>
        <location evidence="1">Cell inner membrane</location>
        <topology evidence="1">Multi-pass membrane protein</topology>
    </subcellularLocation>
</comment>
<evidence type="ECO:0000259" key="10">
    <source>
        <dbReference type="Pfam" id="PF08019"/>
    </source>
</evidence>
<evidence type="ECO:0000256" key="4">
    <source>
        <dbReference type="ARBA" id="ARBA00022679"/>
    </source>
</evidence>
<dbReference type="InterPro" id="IPR017850">
    <property type="entry name" value="Alkaline_phosphatase_core_sf"/>
</dbReference>
<dbReference type="InterPro" id="IPR012549">
    <property type="entry name" value="EptA-like_N"/>
</dbReference>
<feature type="domain" description="Phosphoethanolamine transferase N-terminal" evidence="10">
    <location>
        <begin position="50"/>
        <end position="199"/>
    </location>
</feature>
<evidence type="ECO:0000313" key="12">
    <source>
        <dbReference type="Proteomes" id="UP001164020"/>
    </source>
</evidence>
<dbReference type="Pfam" id="PF00884">
    <property type="entry name" value="Sulfatase"/>
    <property type="match status" value="1"/>
</dbReference>
<keyword evidence="7 8" id="KW-0472">Membrane</keyword>
<feature type="transmembrane region" description="Helical" evidence="8">
    <location>
        <begin position="41"/>
        <end position="62"/>
    </location>
</feature>
<dbReference type="InterPro" id="IPR058130">
    <property type="entry name" value="PEA_transf_C"/>
</dbReference>
<keyword evidence="4 11" id="KW-0808">Transferase</keyword>
<keyword evidence="12" id="KW-1185">Reference proteome</keyword>
<gene>
    <name evidence="11" type="ORF">OH818_03580</name>
</gene>
<evidence type="ECO:0000256" key="8">
    <source>
        <dbReference type="SAM" id="Phobius"/>
    </source>
</evidence>
<keyword evidence="6 8" id="KW-1133">Transmembrane helix</keyword>
<evidence type="ECO:0000256" key="7">
    <source>
        <dbReference type="ARBA" id="ARBA00023136"/>
    </source>
</evidence>
<evidence type="ECO:0000256" key="5">
    <source>
        <dbReference type="ARBA" id="ARBA00022692"/>
    </source>
</evidence>
<evidence type="ECO:0000256" key="2">
    <source>
        <dbReference type="ARBA" id="ARBA00022475"/>
    </source>
</evidence>
<feature type="domain" description="Sulfatase N-terminal" evidence="9">
    <location>
        <begin position="227"/>
        <end position="515"/>
    </location>
</feature>
<evidence type="ECO:0000256" key="1">
    <source>
        <dbReference type="ARBA" id="ARBA00004429"/>
    </source>
</evidence>
<keyword evidence="3" id="KW-0997">Cell inner membrane</keyword>
<proteinExistence type="predicted"/>
<keyword evidence="2" id="KW-1003">Cell membrane</keyword>
<dbReference type="InterPro" id="IPR040423">
    <property type="entry name" value="PEA_transferase"/>
</dbReference>
<evidence type="ECO:0000259" key="9">
    <source>
        <dbReference type="Pfam" id="PF00884"/>
    </source>
</evidence>
<accession>A0ABY7C023</accession>
<evidence type="ECO:0000256" key="3">
    <source>
        <dbReference type="ARBA" id="ARBA00022519"/>
    </source>
</evidence>
<dbReference type="Pfam" id="PF08019">
    <property type="entry name" value="EptA_B_N"/>
    <property type="match status" value="1"/>
</dbReference>
<feature type="transmembrane region" description="Helical" evidence="8">
    <location>
        <begin position="69"/>
        <end position="90"/>
    </location>
</feature>
<evidence type="ECO:0000313" key="11">
    <source>
        <dbReference type="EMBL" id="WAP69378.1"/>
    </source>
</evidence>
<reference evidence="11" key="1">
    <citation type="submission" date="2022-12" db="EMBL/GenBank/DDBJ databases">
        <title>Jiella pelagia sp. nov., isolated from phosphonate enriched culture of Northwest Pacific surface seawater.</title>
        <authorList>
            <person name="Shin D.Y."/>
            <person name="Hwang C.Y."/>
        </authorList>
    </citation>
    <scope>NUCLEOTIDE SEQUENCE</scope>
    <source>
        <strain evidence="11">HL-NP1</strain>
    </source>
</reference>
<name>A0ABY7C023_9HYPH</name>
<protein>
    <submittedName>
        <fullName evidence="11">Phosphoethanolamine--lipid A transferase</fullName>
    </submittedName>
</protein>
<keyword evidence="5 8" id="KW-0812">Transmembrane</keyword>
<dbReference type="CDD" id="cd16017">
    <property type="entry name" value="LptA"/>
    <property type="match status" value="1"/>
</dbReference>
<dbReference type="PANTHER" id="PTHR30443">
    <property type="entry name" value="INNER MEMBRANE PROTEIN"/>
    <property type="match status" value="1"/>
</dbReference>
<dbReference type="PANTHER" id="PTHR30443:SF0">
    <property type="entry name" value="PHOSPHOETHANOLAMINE TRANSFERASE EPTA"/>
    <property type="match status" value="1"/>
</dbReference>
<dbReference type="SUPFAM" id="SSF53649">
    <property type="entry name" value="Alkaline phosphatase-like"/>
    <property type="match status" value="1"/>
</dbReference>
<dbReference type="NCBIfam" id="NF028537">
    <property type="entry name" value="P_eth_NH2_trans"/>
    <property type="match status" value="1"/>
</dbReference>
<sequence length="547" mass="60129">MKRPTVTSIQLGMLTTFFVLATANGSFWRKGLAYFDGHLVAFAAFSVSIFLLGVCLLTMFSMKYVIKPIFILFVLIAAVSSYFVDAFGIVVDRDMIRNAVETTPAEAGALITPTFLLHVLLIGVLPGIAIALVRVQHRPVLAKAAWNTAFMAPALLTVLAVVFVNFSTFAATFRNHGDLMASLNPASAIVGLGKFVDRQFADRNLTLAKLGEDAHRIALEGRHRPKLLVLVVGETARARDFSLLGYDRDTNPELAKHDVVAFTNVQSCGTMTEVSLACMFSVYPRADYSERKAKATENLLDVVSHAGVRSVWFDNNTGSKGIADRIASEFLPANNDPDFCSDGECRDDVLVHRLKTAIETVDKDTVMVLHQIGSHGPAYYRRYAADAHRFVPDCRTPQLADCTAAELVNAYDNTIVQTDRILAQIVDVLKEKSDRLDTAMLYVSDHGESLGENGLYLHAAPWFMAPPEQTHVPMIAWFSKPLAEDIALDVDCLAKERDAAFSHDNLFHTTLGLMEVATGVYDASLDITASCRRQFSVFEVPNAEPRS</sequence>